<accession>A0A1Y0E7P5</accession>
<dbReference type="EMBL" id="CP021431">
    <property type="protein sequence ID" value="ART99429.1"/>
    <property type="molecule type" value="Genomic_DNA"/>
</dbReference>
<sequence>MQKASTWLLVNDVISQCQVRLQTLKLVKGVLSLFRGAVPKRPTCKVPK</sequence>
<dbReference type="Proteomes" id="UP000195273">
    <property type="component" value="Chromosome"/>
</dbReference>
<reference evidence="1 2" key="1">
    <citation type="submission" date="2017-05" db="EMBL/GenBank/DDBJ databases">
        <title>Genome Sequence of Loktanella vestfoldensis Strain SMR4r Isolated from a Culture of the Diatom Skeletonema marinoi.</title>
        <authorList>
            <person name="Topel M."/>
            <person name="Pinder M.I.M."/>
            <person name="Johansson O.N."/>
            <person name="Kourtchenko O."/>
            <person name="Godhe A."/>
            <person name="Clarke A.K."/>
        </authorList>
    </citation>
    <scope>NUCLEOTIDE SEQUENCE [LARGE SCALE GENOMIC DNA]</scope>
    <source>
        <strain evidence="1 2">SMR4r</strain>
    </source>
</reference>
<dbReference type="KEGG" id="lvs:LOKVESSMR4R_00083"/>
<organism evidence="1 2">
    <name type="scientific">Yoonia vestfoldensis</name>
    <dbReference type="NCBI Taxonomy" id="245188"/>
    <lineage>
        <taxon>Bacteria</taxon>
        <taxon>Pseudomonadati</taxon>
        <taxon>Pseudomonadota</taxon>
        <taxon>Alphaproteobacteria</taxon>
        <taxon>Rhodobacterales</taxon>
        <taxon>Paracoccaceae</taxon>
        <taxon>Yoonia</taxon>
    </lineage>
</organism>
<name>A0A1Y0E7P5_9RHOB</name>
<dbReference type="AlphaFoldDB" id="A0A1Y0E7P5"/>
<proteinExistence type="predicted"/>
<keyword evidence="2" id="KW-1185">Reference proteome</keyword>
<protein>
    <submittedName>
        <fullName evidence="1">Uncharacterized protein</fullName>
    </submittedName>
</protein>
<evidence type="ECO:0000313" key="1">
    <source>
        <dbReference type="EMBL" id="ART99429.1"/>
    </source>
</evidence>
<evidence type="ECO:0000313" key="2">
    <source>
        <dbReference type="Proteomes" id="UP000195273"/>
    </source>
</evidence>
<gene>
    <name evidence="1" type="ORF">LOKVESSMR4R_00083</name>
</gene>